<protein>
    <submittedName>
        <fullName evidence="1">Uncharacterized protein</fullName>
    </submittedName>
</protein>
<evidence type="ECO:0000313" key="2">
    <source>
        <dbReference type="Proteomes" id="UP000036923"/>
    </source>
</evidence>
<name>A0A0L6JMF9_9FIRM</name>
<comment type="caution">
    <text evidence="1">The sequence shown here is derived from an EMBL/GenBank/DDBJ whole genome shotgun (WGS) entry which is preliminary data.</text>
</comment>
<reference evidence="2" key="1">
    <citation type="submission" date="2015-07" db="EMBL/GenBank/DDBJ databases">
        <title>Near-Complete Genome Sequence of the Cellulolytic Bacterium Bacteroides (Pseudobacteroides) cellulosolvens ATCC 35603.</title>
        <authorList>
            <person name="Dassa B."/>
            <person name="Utturkar S.M."/>
            <person name="Klingeman D.M."/>
            <person name="Hurt R.A."/>
            <person name="Keller M."/>
            <person name="Xu J."/>
            <person name="Reddy Y.H.K."/>
            <person name="Borovok I."/>
            <person name="Grinberg I.R."/>
            <person name="Lamed R."/>
            <person name="Zhivin O."/>
            <person name="Bayer E.A."/>
            <person name="Brown S.D."/>
        </authorList>
    </citation>
    <scope>NUCLEOTIDE SEQUENCE [LARGE SCALE GENOMIC DNA]</scope>
    <source>
        <strain evidence="2">DSM 2933</strain>
    </source>
</reference>
<dbReference type="STRING" id="398512.Bccel_2208"/>
<proteinExistence type="predicted"/>
<evidence type="ECO:0000313" key="1">
    <source>
        <dbReference type="EMBL" id="KNY26943.1"/>
    </source>
</evidence>
<dbReference type="RefSeq" id="WP_276326178.1">
    <property type="nucleotide sequence ID" value="NZ_JQKC01000057.1"/>
</dbReference>
<dbReference type="Proteomes" id="UP000036923">
    <property type="component" value="Unassembled WGS sequence"/>
</dbReference>
<gene>
    <name evidence="1" type="ORF">Bccel_2208</name>
</gene>
<dbReference type="AlphaFoldDB" id="A0A0L6JMF9"/>
<accession>A0A0L6JMF9</accession>
<dbReference type="EMBL" id="LGTC01000001">
    <property type="protein sequence ID" value="KNY26943.1"/>
    <property type="molecule type" value="Genomic_DNA"/>
</dbReference>
<organism evidence="1 2">
    <name type="scientific">Pseudobacteroides cellulosolvens ATCC 35603 = DSM 2933</name>
    <dbReference type="NCBI Taxonomy" id="398512"/>
    <lineage>
        <taxon>Bacteria</taxon>
        <taxon>Bacillati</taxon>
        <taxon>Bacillota</taxon>
        <taxon>Clostridia</taxon>
        <taxon>Eubacteriales</taxon>
        <taxon>Oscillospiraceae</taxon>
        <taxon>Pseudobacteroides</taxon>
    </lineage>
</organism>
<sequence length="41" mass="4964">MRAKMDFYKSFFNQLTIRKFDVKSNLNKQFENLYGGEINAR</sequence>
<keyword evidence="2" id="KW-1185">Reference proteome</keyword>